<dbReference type="InterPro" id="IPR029035">
    <property type="entry name" value="DHS-like_NAD/FAD-binding_dom"/>
</dbReference>
<dbReference type="GO" id="GO:0031934">
    <property type="term" value="C:mating-type region heterochromatin"/>
    <property type="evidence" value="ECO:0007669"/>
    <property type="project" value="TreeGrafter"/>
</dbReference>
<feature type="non-terminal residue" evidence="6">
    <location>
        <position position="1"/>
    </location>
</feature>
<evidence type="ECO:0000313" key="7">
    <source>
        <dbReference type="Proteomes" id="UP000235371"/>
    </source>
</evidence>
<dbReference type="GO" id="GO:0000122">
    <property type="term" value="P:negative regulation of transcription by RNA polymerase II"/>
    <property type="evidence" value="ECO:0007669"/>
    <property type="project" value="TreeGrafter"/>
</dbReference>
<evidence type="ECO:0000256" key="2">
    <source>
        <dbReference type="ARBA" id="ARBA00022679"/>
    </source>
</evidence>
<evidence type="ECO:0000256" key="3">
    <source>
        <dbReference type="ARBA" id="ARBA00023027"/>
    </source>
</evidence>
<comment type="similarity">
    <text evidence="1">Belongs to the sirtuin family. Class I subfamily.</text>
</comment>
<dbReference type="PANTHER" id="PTHR11085">
    <property type="entry name" value="NAD-DEPENDENT PROTEIN DEACYLASE SIRTUIN-5, MITOCHONDRIAL-RELATED"/>
    <property type="match status" value="1"/>
</dbReference>
<dbReference type="OrthoDB" id="2919105at2759"/>
<dbReference type="InParanoid" id="A0A2J6SX59"/>
<comment type="caution">
    <text evidence="4">Lacks conserved residue(s) required for the propagation of feature annotation.</text>
</comment>
<feature type="non-terminal residue" evidence="6">
    <location>
        <position position="266"/>
    </location>
</feature>
<dbReference type="STRING" id="1095630.A0A2J6SX59"/>
<dbReference type="GO" id="GO:0031508">
    <property type="term" value="P:pericentric heterochromatin formation"/>
    <property type="evidence" value="ECO:0007669"/>
    <property type="project" value="TreeGrafter"/>
</dbReference>
<dbReference type="GO" id="GO:0005634">
    <property type="term" value="C:nucleus"/>
    <property type="evidence" value="ECO:0007669"/>
    <property type="project" value="TreeGrafter"/>
</dbReference>
<dbReference type="Gene3D" id="3.30.1600.10">
    <property type="entry name" value="SIR2/SIRT2 'Small Domain"/>
    <property type="match status" value="1"/>
</dbReference>
<dbReference type="Pfam" id="PF02146">
    <property type="entry name" value="SIR2"/>
    <property type="match status" value="1"/>
</dbReference>
<dbReference type="GO" id="GO:1990414">
    <property type="term" value="P:replication-born double-strand break repair via sister chromatid exchange"/>
    <property type="evidence" value="ECO:0007669"/>
    <property type="project" value="TreeGrafter"/>
</dbReference>
<dbReference type="RefSeq" id="XP_024732256.1">
    <property type="nucleotide sequence ID" value="XM_024872983.1"/>
</dbReference>
<organism evidence="6 7">
    <name type="scientific">Hyaloscypha bicolor E</name>
    <dbReference type="NCBI Taxonomy" id="1095630"/>
    <lineage>
        <taxon>Eukaryota</taxon>
        <taxon>Fungi</taxon>
        <taxon>Dikarya</taxon>
        <taxon>Ascomycota</taxon>
        <taxon>Pezizomycotina</taxon>
        <taxon>Leotiomycetes</taxon>
        <taxon>Helotiales</taxon>
        <taxon>Hyaloscyphaceae</taxon>
        <taxon>Hyaloscypha</taxon>
        <taxon>Hyaloscypha bicolor</taxon>
    </lineage>
</organism>
<dbReference type="InterPro" id="IPR026590">
    <property type="entry name" value="Ssirtuin_cat_dom"/>
</dbReference>
<dbReference type="EMBL" id="KZ613856">
    <property type="protein sequence ID" value="PMD55352.1"/>
    <property type="molecule type" value="Genomic_DNA"/>
</dbReference>
<protein>
    <submittedName>
        <fullName evidence="6">DHS-like NAD/FAD-binding domain-containing protein</fullName>
    </submittedName>
</protein>
<dbReference type="Proteomes" id="UP000235371">
    <property type="component" value="Unassembled WGS sequence"/>
</dbReference>
<dbReference type="InterPro" id="IPR003000">
    <property type="entry name" value="Sirtuin"/>
</dbReference>
<dbReference type="PROSITE" id="PS50305">
    <property type="entry name" value="SIRTUIN"/>
    <property type="match status" value="1"/>
</dbReference>
<evidence type="ECO:0000256" key="1">
    <source>
        <dbReference type="ARBA" id="ARBA00006924"/>
    </source>
</evidence>
<evidence type="ECO:0000259" key="5">
    <source>
        <dbReference type="PROSITE" id="PS50305"/>
    </source>
</evidence>
<sequence length="266" mass="29696">ALREKKNIIVIAGAGISASAGIPTFETESKKRRDLFRASTYNTDAGTASFNGVLCDMYHLIERASPTQTHLVIAALAKERRLLRLYTQNIDGIDTRQPLMETDIPLLRNGPWPQTVQLHGDLRTIHCLKDPTHLAPFRPELFDKGSQPGCAKCEKLEEENGAKNEDERRRRRGISLVRPRICLYEDDHYIDMDAISNVQAADYRMKVGAVIVVGTALKVPGAKRFTQNICRIARNCGGFTAWINLKPPPKDLDCLDLAIKGDCETV</sequence>
<dbReference type="InterPro" id="IPR026591">
    <property type="entry name" value="Sirtuin_cat_small_dom_sf"/>
</dbReference>
<dbReference type="SUPFAM" id="SSF52467">
    <property type="entry name" value="DHS-like NAD/FAD-binding domain"/>
    <property type="match status" value="1"/>
</dbReference>
<dbReference type="PANTHER" id="PTHR11085:SF15">
    <property type="entry name" value="NAD-DEPENDENT HISTONE DEACETYLASE HST4"/>
    <property type="match status" value="1"/>
</dbReference>
<evidence type="ECO:0000313" key="6">
    <source>
        <dbReference type="EMBL" id="PMD55352.1"/>
    </source>
</evidence>
<dbReference type="GeneID" id="36581063"/>
<dbReference type="InterPro" id="IPR050134">
    <property type="entry name" value="NAD-dep_sirtuin_deacylases"/>
</dbReference>
<reference evidence="6 7" key="1">
    <citation type="submission" date="2016-04" db="EMBL/GenBank/DDBJ databases">
        <title>A degradative enzymes factory behind the ericoid mycorrhizal symbiosis.</title>
        <authorList>
            <consortium name="DOE Joint Genome Institute"/>
            <person name="Martino E."/>
            <person name="Morin E."/>
            <person name="Grelet G."/>
            <person name="Kuo A."/>
            <person name="Kohler A."/>
            <person name="Daghino S."/>
            <person name="Barry K."/>
            <person name="Choi C."/>
            <person name="Cichocki N."/>
            <person name="Clum A."/>
            <person name="Copeland A."/>
            <person name="Hainaut M."/>
            <person name="Haridas S."/>
            <person name="Labutti K."/>
            <person name="Lindquist E."/>
            <person name="Lipzen A."/>
            <person name="Khouja H.-R."/>
            <person name="Murat C."/>
            <person name="Ohm R."/>
            <person name="Olson A."/>
            <person name="Spatafora J."/>
            <person name="Veneault-Fourrey C."/>
            <person name="Henrissat B."/>
            <person name="Grigoriev I."/>
            <person name="Martin F."/>
            <person name="Perotto S."/>
        </authorList>
    </citation>
    <scope>NUCLEOTIDE SEQUENCE [LARGE SCALE GENOMIC DNA]</scope>
    <source>
        <strain evidence="6 7">E</strain>
    </source>
</reference>
<gene>
    <name evidence="6" type="ORF">K444DRAFT_479881</name>
</gene>
<keyword evidence="3" id="KW-0520">NAD</keyword>
<dbReference type="Gene3D" id="3.40.50.1220">
    <property type="entry name" value="TPP-binding domain"/>
    <property type="match status" value="1"/>
</dbReference>
<accession>A0A2J6SX59</accession>
<dbReference type="GO" id="GO:0006282">
    <property type="term" value="P:regulation of DNA repair"/>
    <property type="evidence" value="ECO:0007669"/>
    <property type="project" value="TreeGrafter"/>
</dbReference>
<feature type="domain" description="Deacetylase sirtuin-type" evidence="5">
    <location>
        <begin position="1"/>
        <end position="266"/>
    </location>
</feature>
<dbReference type="GO" id="GO:0017136">
    <property type="term" value="F:histone deacetylase activity, NAD-dependent"/>
    <property type="evidence" value="ECO:0007669"/>
    <property type="project" value="TreeGrafter"/>
</dbReference>
<keyword evidence="2" id="KW-0808">Transferase</keyword>
<name>A0A2J6SX59_9HELO</name>
<keyword evidence="7" id="KW-1185">Reference proteome</keyword>
<dbReference type="AlphaFoldDB" id="A0A2J6SX59"/>
<evidence type="ECO:0000256" key="4">
    <source>
        <dbReference type="PROSITE-ProRule" id="PRU00236"/>
    </source>
</evidence>
<dbReference type="GO" id="GO:0070403">
    <property type="term" value="F:NAD+ binding"/>
    <property type="evidence" value="ECO:0007669"/>
    <property type="project" value="InterPro"/>
</dbReference>
<proteinExistence type="inferred from homology"/>